<evidence type="ECO:0000256" key="1">
    <source>
        <dbReference type="ARBA" id="ARBA00004141"/>
    </source>
</evidence>
<evidence type="ECO:0000259" key="13">
    <source>
        <dbReference type="SMART" id="SM00079"/>
    </source>
</evidence>
<evidence type="ECO:0000256" key="5">
    <source>
        <dbReference type="ARBA" id="ARBA00023065"/>
    </source>
</evidence>
<keyword evidence="10" id="KW-0407">Ion channel</keyword>
<keyword evidence="2" id="KW-0813">Transport</keyword>
<dbReference type="PANTHER" id="PTHR18966">
    <property type="entry name" value="IONOTROPIC GLUTAMATE RECEPTOR"/>
    <property type="match status" value="1"/>
</dbReference>
<evidence type="ECO:0000256" key="6">
    <source>
        <dbReference type="ARBA" id="ARBA00023136"/>
    </source>
</evidence>
<sequence length="664" mass="72406">SEGFSTKDINGRWVGFYPEIVGELSRRLNFQATFKRVSDGRYGSYDNQTGRWDGMIGDVYSGDVHFAAAPLTLNAVREEFVDFSHGVLNFGLVVVAKPAKWVNTAVVRDAKFFLRVFDLGVWLASGGVFLLTALLLHYNGRYNPRENGSAVSDELRRQNRQQRGGPPVRPATLGIVGGESGDEDFDGGASGGAPAVGGFSKWPRSLAGRCVSVFWWLFVAIFAATYSGGFLCALVATEGSKSRHMYAPMINIRDRFSSDPDYLKDFTPAWIKGGSTDHFFSTTTEALFQQFNRKHQASLRKQPELAVYSTRDLIDLVLRDTQILGVMEAPMADFYVKKTDCEIIILGDLTNDKSYAFAFAENSSLTGRFNLEILRLKESGYILDTYRKYFGSPGSLCGSKMEASARSQISEVGEVLARMFRGSIPVTLNSFSGPLILYFSGVGVASVALLADIIIYHVCEKNKKVSDSATSTPRMYSTSTPQKVFSVIGRLSRNILASSSPAMFKAITESGVQLLIDAVSEPVPALGLVEGQGVAPLVEQSAHHHQLAATLLGVKASVLPPVIQTGTADCIALESSWYWSRASSRGRRLAARGGMLDQPGLRLLRIPSVVEMQQQAGDQEDSHPRAPDAGVEDAQEEADAAAGVLAQLLRPADQHHQPDIQQFV</sequence>
<feature type="region of interest" description="Disordered" evidence="11">
    <location>
        <begin position="612"/>
        <end position="664"/>
    </location>
</feature>
<dbReference type="Gene3D" id="3.40.190.10">
    <property type="entry name" value="Periplasmic binding protein-like II"/>
    <property type="match status" value="3"/>
</dbReference>
<keyword evidence="4 12" id="KW-1133">Transmembrane helix</keyword>
<evidence type="ECO:0000256" key="7">
    <source>
        <dbReference type="ARBA" id="ARBA00023170"/>
    </source>
</evidence>
<evidence type="ECO:0000256" key="8">
    <source>
        <dbReference type="ARBA" id="ARBA00023180"/>
    </source>
</evidence>
<feature type="region of interest" description="Disordered" evidence="11">
    <location>
        <begin position="148"/>
        <end position="172"/>
    </location>
</feature>
<feature type="transmembrane region" description="Helical" evidence="12">
    <location>
        <begin position="116"/>
        <end position="138"/>
    </location>
</feature>
<dbReference type="GO" id="GO:0015276">
    <property type="term" value="F:ligand-gated monoatomic ion channel activity"/>
    <property type="evidence" value="ECO:0007669"/>
    <property type="project" value="InterPro"/>
</dbReference>
<feature type="domain" description="Ionotropic glutamate receptor L-glutamate and glycine-binding" evidence="14">
    <location>
        <begin position="3"/>
        <end position="61"/>
    </location>
</feature>
<evidence type="ECO:0000256" key="2">
    <source>
        <dbReference type="ARBA" id="ARBA00022448"/>
    </source>
</evidence>
<dbReference type="Gene3D" id="1.10.287.70">
    <property type="match status" value="1"/>
</dbReference>
<organism evidence="15 16">
    <name type="scientific">Macrostomum lignano</name>
    <dbReference type="NCBI Taxonomy" id="282301"/>
    <lineage>
        <taxon>Eukaryota</taxon>
        <taxon>Metazoa</taxon>
        <taxon>Spiralia</taxon>
        <taxon>Lophotrochozoa</taxon>
        <taxon>Platyhelminthes</taxon>
        <taxon>Rhabditophora</taxon>
        <taxon>Macrostomorpha</taxon>
        <taxon>Macrostomida</taxon>
        <taxon>Macrostomidae</taxon>
        <taxon>Macrostomum</taxon>
    </lineage>
</organism>
<keyword evidence="8" id="KW-0325">Glycoprotein</keyword>
<feature type="transmembrane region" description="Helical" evidence="12">
    <location>
        <begin position="435"/>
        <end position="458"/>
    </location>
</feature>
<evidence type="ECO:0000256" key="3">
    <source>
        <dbReference type="ARBA" id="ARBA00022692"/>
    </source>
</evidence>
<name>A0A1I8IYA5_9PLAT</name>
<feature type="transmembrane region" description="Helical" evidence="12">
    <location>
        <begin position="213"/>
        <end position="236"/>
    </location>
</feature>
<evidence type="ECO:0000313" key="16">
    <source>
        <dbReference type="WBParaSite" id="maker-uti_cns_0019426-snap-gene-0.2-mRNA-1"/>
    </source>
</evidence>
<evidence type="ECO:0000256" key="12">
    <source>
        <dbReference type="SAM" id="Phobius"/>
    </source>
</evidence>
<evidence type="ECO:0000256" key="9">
    <source>
        <dbReference type="ARBA" id="ARBA00023286"/>
    </source>
</evidence>
<evidence type="ECO:0000256" key="4">
    <source>
        <dbReference type="ARBA" id="ARBA00022989"/>
    </source>
</evidence>
<dbReference type="SUPFAM" id="SSF53850">
    <property type="entry name" value="Periplasmic binding protein-like II"/>
    <property type="match status" value="1"/>
</dbReference>
<feature type="compositionally biased region" description="Acidic residues" evidence="11">
    <location>
        <begin position="630"/>
        <end position="639"/>
    </location>
</feature>
<dbReference type="Proteomes" id="UP000095280">
    <property type="component" value="Unplaced"/>
</dbReference>
<proteinExistence type="predicted"/>
<dbReference type="SMART" id="SM00079">
    <property type="entry name" value="PBPe"/>
    <property type="match status" value="1"/>
</dbReference>
<keyword evidence="5" id="KW-0406">Ion transport</keyword>
<keyword evidence="9" id="KW-1071">Ligand-gated ion channel</keyword>
<accession>A0A1I8IYA5</accession>
<evidence type="ECO:0000256" key="10">
    <source>
        <dbReference type="ARBA" id="ARBA00023303"/>
    </source>
</evidence>
<keyword evidence="3 12" id="KW-0812">Transmembrane</keyword>
<dbReference type="InterPro" id="IPR001320">
    <property type="entry name" value="Iontro_rcpt_C"/>
</dbReference>
<dbReference type="InterPro" id="IPR019594">
    <property type="entry name" value="Glu/Gly-bd"/>
</dbReference>
<comment type="subcellular location">
    <subcellularLocation>
        <location evidence="1">Membrane</location>
        <topology evidence="1">Multi-pass membrane protein</topology>
    </subcellularLocation>
</comment>
<dbReference type="GO" id="GO:0016020">
    <property type="term" value="C:membrane"/>
    <property type="evidence" value="ECO:0007669"/>
    <property type="project" value="UniProtKB-SubCell"/>
</dbReference>
<keyword evidence="6 12" id="KW-0472">Membrane</keyword>
<evidence type="ECO:0000259" key="14">
    <source>
        <dbReference type="SMART" id="SM00918"/>
    </source>
</evidence>
<protein>
    <submittedName>
        <fullName evidence="16">Glutamate receptor</fullName>
    </submittedName>
</protein>
<feature type="domain" description="Ionotropic glutamate receptor C-terminal" evidence="13">
    <location>
        <begin position="1"/>
        <end position="392"/>
    </location>
</feature>
<evidence type="ECO:0000256" key="11">
    <source>
        <dbReference type="SAM" id="MobiDB-lite"/>
    </source>
</evidence>
<reference evidence="16" key="1">
    <citation type="submission" date="2016-11" db="UniProtKB">
        <authorList>
            <consortium name="WormBaseParasite"/>
        </authorList>
    </citation>
    <scope>IDENTIFICATION</scope>
</reference>
<keyword evidence="15" id="KW-1185">Reference proteome</keyword>
<evidence type="ECO:0000313" key="15">
    <source>
        <dbReference type="Proteomes" id="UP000095280"/>
    </source>
</evidence>
<dbReference type="InterPro" id="IPR015683">
    <property type="entry name" value="Ionotropic_Glu_rcpt"/>
</dbReference>
<dbReference type="Pfam" id="PF10613">
    <property type="entry name" value="Lig_chan-Glu_bd"/>
    <property type="match status" value="1"/>
</dbReference>
<feature type="compositionally biased region" description="Low complexity" evidence="11">
    <location>
        <begin position="640"/>
        <end position="649"/>
    </location>
</feature>
<dbReference type="AlphaFoldDB" id="A0A1I8IYA5"/>
<dbReference type="SMART" id="SM00918">
    <property type="entry name" value="Lig_chan-Glu_bd"/>
    <property type="match status" value="1"/>
</dbReference>
<dbReference type="WBParaSite" id="maker-uti_cns_0019426-snap-gene-0.2-mRNA-1">
    <property type="protein sequence ID" value="maker-uti_cns_0019426-snap-gene-0.2-mRNA-1"/>
    <property type="gene ID" value="maker-uti_cns_0019426-snap-gene-0.2"/>
</dbReference>
<keyword evidence="7" id="KW-0675">Receptor</keyword>